<reference evidence="5" key="1">
    <citation type="journal article" date="2021" name="Genome Biol. Evol.">
        <title>A High-Quality Reference Genome for a Parasitic Bivalve with Doubly Uniparental Inheritance (Bivalvia: Unionida).</title>
        <authorList>
            <person name="Smith C.H."/>
        </authorList>
    </citation>
    <scope>NUCLEOTIDE SEQUENCE</scope>
    <source>
        <strain evidence="5">CHS0354</strain>
    </source>
</reference>
<keyword evidence="6" id="KW-1185">Reference proteome</keyword>
<dbReference type="SUPFAM" id="SSF52540">
    <property type="entry name" value="P-loop containing nucleoside triphosphate hydrolases"/>
    <property type="match status" value="1"/>
</dbReference>
<dbReference type="GO" id="GO:0005829">
    <property type="term" value="C:cytosol"/>
    <property type="evidence" value="ECO:0007669"/>
    <property type="project" value="TreeGrafter"/>
</dbReference>
<name>A0AAE0T575_9BIVA</name>
<dbReference type="Gene3D" id="3.40.50.300">
    <property type="entry name" value="P-loop containing nucleotide triphosphate hydrolases"/>
    <property type="match status" value="1"/>
</dbReference>
<sequence>MSKNPNRVLSGTLQIKNMHQFFGARVVLITDDYSLKIRAGSFNIEVQGLNDDIPDSEEVYQTIAEADITAEDYEFLMKNGAVTLPGYIHHPYANMHILLKHGQLPSVLCRYIQRNKLLRTVSSFKQGVWDIFPKNTEQAASLDLLTDPAVDIVILAGKAGTGKTLLALAAAMEQLYRGDSYTKILVSRPIIPMGRELGYLPGDLEQKIEPWMQPIFDNLEYLQTRAGSRAGKMNDYRRLIEKNVIEIEALSYIRGRSIPNRYMIVDEAQNLTPHEIKTIVTRAGEGTKIVLTGDPYQIDNAYLDSASNGLTYVIEKLKDEDAAGHVCLLKGERSRLADRRSRPPPGRRSRRHYSRAGTDAEFLFQVFHQLGKFQNGHVRDMLN</sequence>
<dbReference type="FunFam" id="3.40.50.300:FF:000013">
    <property type="entry name" value="PhoH family ATPase"/>
    <property type="match status" value="1"/>
</dbReference>
<organism evidence="5 6">
    <name type="scientific">Potamilus streckersoni</name>
    <dbReference type="NCBI Taxonomy" id="2493646"/>
    <lineage>
        <taxon>Eukaryota</taxon>
        <taxon>Metazoa</taxon>
        <taxon>Spiralia</taxon>
        <taxon>Lophotrochozoa</taxon>
        <taxon>Mollusca</taxon>
        <taxon>Bivalvia</taxon>
        <taxon>Autobranchia</taxon>
        <taxon>Heteroconchia</taxon>
        <taxon>Palaeoheterodonta</taxon>
        <taxon>Unionida</taxon>
        <taxon>Unionoidea</taxon>
        <taxon>Unionidae</taxon>
        <taxon>Ambleminae</taxon>
        <taxon>Lampsilini</taxon>
        <taxon>Potamilus</taxon>
    </lineage>
</organism>
<keyword evidence="2" id="KW-0067">ATP-binding</keyword>
<comment type="caution">
    <text evidence="5">The sequence shown here is derived from an EMBL/GenBank/DDBJ whole genome shotgun (WGS) entry which is preliminary data.</text>
</comment>
<dbReference type="Proteomes" id="UP001195483">
    <property type="component" value="Unassembled WGS sequence"/>
</dbReference>
<gene>
    <name evidence="5" type="ORF">CHS0354_026776</name>
</gene>
<proteinExistence type="predicted"/>
<dbReference type="AlphaFoldDB" id="A0AAE0T575"/>
<dbReference type="GO" id="GO:0005524">
    <property type="term" value="F:ATP binding"/>
    <property type="evidence" value="ECO:0007669"/>
    <property type="project" value="UniProtKB-KW"/>
</dbReference>
<evidence type="ECO:0000256" key="3">
    <source>
        <dbReference type="SAM" id="MobiDB-lite"/>
    </source>
</evidence>
<dbReference type="Pfam" id="PF02562">
    <property type="entry name" value="PhoH"/>
    <property type="match status" value="1"/>
</dbReference>
<evidence type="ECO:0000256" key="1">
    <source>
        <dbReference type="ARBA" id="ARBA00022741"/>
    </source>
</evidence>
<dbReference type="PANTHER" id="PTHR30473">
    <property type="entry name" value="PROTEIN PHOH"/>
    <property type="match status" value="1"/>
</dbReference>
<feature type="compositionally biased region" description="Basic residues" evidence="3">
    <location>
        <begin position="345"/>
        <end position="354"/>
    </location>
</feature>
<keyword evidence="1" id="KW-0547">Nucleotide-binding</keyword>
<evidence type="ECO:0000313" key="6">
    <source>
        <dbReference type="Proteomes" id="UP001195483"/>
    </source>
</evidence>
<dbReference type="InterPro" id="IPR003714">
    <property type="entry name" value="PhoH"/>
</dbReference>
<feature type="domain" description="PhoH-like protein" evidence="4">
    <location>
        <begin position="131"/>
        <end position="329"/>
    </location>
</feature>
<reference evidence="5" key="3">
    <citation type="submission" date="2023-05" db="EMBL/GenBank/DDBJ databases">
        <authorList>
            <person name="Smith C.H."/>
        </authorList>
    </citation>
    <scope>NUCLEOTIDE SEQUENCE</scope>
    <source>
        <strain evidence="5">CHS0354</strain>
        <tissue evidence="5">Mantle</tissue>
    </source>
</reference>
<evidence type="ECO:0000259" key="4">
    <source>
        <dbReference type="Pfam" id="PF02562"/>
    </source>
</evidence>
<feature type="region of interest" description="Disordered" evidence="3">
    <location>
        <begin position="335"/>
        <end position="354"/>
    </location>
</feature>
<reference evidence="5" key="2">
    <citation type="journal article" date="2021" name="Genome Biol. Evol.">
        <title>Developing a high-quality reference genome for a parasitic bivalve with doubly uniparental inheritance (Bivalvia: Unionida).</title>
        <authorList>
            <person name="Smith C.H."/>
        </authorList>
    </citation>
    <scope>NUCLEOTIDE SEQUENCE</scope>
    <source>
        <strain evidence="5">CHS0354</strain>
        <tissue evidence="5">Mantle</tissue>
    </source>
</reference>
<evidence type="ECO:0000256" key="2">
    <source>
        <dbReference type="ARBA" id="ARBA00022840"/>
    </source>
</evidence>
<evidence type="ECO:0000313" key="5">
    <source>
        <dbReference type="EMBL" id="KAK3603981.1"/>
    </source>
</evidence>
<dbReference type="InterPro" id="IPR027417">
    <property type="entry name" value="P-loop_NTPase"/>
</dbReference>
<accession>A0AAE0T575</accession>
<protein>
    <recommendedName>
        <fullName evidence="4">PhoH-like protein domain-containing protein</fullName>
    </recommendedName>
</protein>
<dbReference type="PANTHER" id="PTHR30473:SF2">
    <property type="entry name" value="PIN DOMAIN-CONTAINING PROTEIN"/>
    <property type="match status" value="1"/>
</dbReference>
<dbReference type="EMBL" id="JAEAOA010001598">
    <property type="protein sequence ID" value="KAK3603981.1"/>
    <property type="molecule type" value="Genomic_DNA"/>
</dbReference>
<dbReference type="InterPro" id="IPR051451">
    <property type="entry name" value="PhoH2-like"/>
</dbReference>